<dbReference type="RefSeq" id="XP_018162568.1">
    <property type="nucleotide sequence ID" value="XM_018297752.1"/>
</dbReference>
<proteinExistence type="predicted"/>
<organism evidence="1 2">
    <name type="scientific">Colletotrichum higginsianum (strain IMI 349063)</name>
    <name type="common">Crucifer anthracnose fungus</name>
    <dbReference type="NCBI Taxonomy" id="759273"/>
    <lineage>
        <taxon>Eukaryota</taxon>
        <taxon>Fungi</taxon>
        <taxon>Dikarya</taxon>
        <taxon>Ascomycota</taxon>
        <taxon>Pezizomycotina</taxon>
        <taxon>Sordariomycetes</taxon>
        <taxon>Hypocreomycetidae</taxon>
        <taxon>Glomerellales</taxon>
        <taxon>Glomerellaceae</taxon>
        <taxon>Colletotrichum</taxon>
        <taxon>Colletotrichum destructivum species complex</taxon>
    </lineage>
</organism>
<gene>
    <name evidence="1" type="ORF">CH63R_02777</name>
</gene>
<sequence length="96" mass="10981">MSPSLQRSGSTPVSISNSRLAPYLTAPRYGDQATKDPCRWERNEQRCSPRPHLIIQVGESDMQHGPTEAQAAAQQCQRDKYQGLAYETERRIWCWC</sequence>
<dbReference type="GeneID" id="28861859"/>
<reference evidence="2" key="1">
    <citation type="journal article" date="2017" name="BMC Genomics">
        <title>Gapless genome assembly of Colletotrichum higginsianum reveals chromosome structure and association of transposable elements with secondary metabolite gene clusters.</title>
        <authorList>
            <person name="Dallery J.-F."/>
            <person name="Lapalu N."/>
            <person name="Zampounis A."/>
            <person name="Pigne S."/>
            <person name="Luyten I."/>
            <person name="Amselem J."/>
            <person name="Wittenberg A.H.J."/>
            <person name="Zhou S."/>
            <person name="de Queiroz M.V."/>
            <person name="Robin G.P."/>
            <person name="Auger A."/>
            <person name="Hainaut M."/>
            <person name="Henrissat B."/>
            <person name="Kim K.-T."/>
            <person name="Lee Y.-H."/>
            <person name="Lespinet O."/>
            <person name="Schwartz D.C."/>
            <person name="Thon M.R."/>
            <person name="O'Connell R.J."/>
        </authorList>
    </citation>
    <scope>NUCLEOTIDE SEQUENCE [LARGE SCALE GENOMIC DNA]</scope>
    <source>
        <strain evidence="2">IMI 349063</strain>
    </source>
</reference>
<dbReference type="VEuPathDB" id="FungiDB:CH63R_02777"/>
<comment type="caution">
    <text evidence="1">The sequence shown here is derived from an EMBL/GenBank/DDBJ whole genome shotgun (WGS) entry which is preliminary data.</text>
</comment>
<dbReference type="AlphaFoldDB" id="A0A1B7YPU3"/>
<keyword evidence="2" id="KW-1185">Reference proteome</keyword>
<name>A0A1B7YPU3_COLHI</name>
<protein>
    <submittedName>
        <fullName evidence="1">Uncharacterized protein</fullName>
    </submittedName>
</protein>
<accession>A0A1B7YPU3</accession>
<dbReference type="EMBL" id="LTAN01000002">
    <property type="protein sequence ID" value="OBR14051.1"/>
    <property type="molecule type" value="Genomic_DNA"/>
</dbReference>
<dbReference type="KEGG" id="chig:CH63R_02777"/>
<evidence type="ECO:0000313" key="1">
    <source>
        <dbReference type="EMBL" id="OBR14051.1"/>
    </source>
</evidence>
<evidence type="ECO:0000313" key="2">
    <source>
        <dbReference type="Proteomes" id="UP000092177"/>
    </source>
</evidence>
<dbReference type="Proteomes" id="UP000092177">
    <property type="component" value="Chromosome 2"/>
</dbReference>